<feature type="region of interest" description="Disordered" evidence="2">
    <location>
        <begin position="499"/>
        <end position="543"/>
    </location>
</feature>
<dbReference type="Pfam" id="PF03732">
    <property type="entry name" value="Retrotrans_gag"/>
    <property type="match status" value="1"/>
</dbReference>
<dbReference type="SMART" id="SM00343">
    <property type="entry name" value="ZnF_C2HC"/>
    <property type="match status" value="1"/>
</dbReference>
<name>A0AAD5JJA7_ACENE</name>
<feature type="compositionally biased region" description="Low complexity" evidence="2">
    <location>
        <begin position="499"/>
        <end position="519"/>
    </location>
</feature>
<dbReference type="PROSITE" id="PS50158">
    <property type="entry name" value="ZF_CCHC"/>
    <property type="match status" value="1"/>
</dbReference>
<gene>
    <name evidence="4" type="ORF">LWI28_018246</name>
</gene>
<dbReference type="Proteomes" id="UP001064489">
    <property type="component" value="Chromosome 6"/>
</dbReference>
<dbReference type="GO" id="GO:0008270">
    <property type="term" value="F:zinc ion binding"/>
    <property type="evidence" value="ECO:0007669"/>
    <property type="project" value="UniProtKB-KW"/>
</dbReference>
<evidence type="ECO:0000256" key="2">
    <source>
        <dbReference type="SAM" id="MobiDB-lite"/>
    </source>
</evidence>
<comment type="caution">
    <text evidence="4">The sequence shown here is derived from an EMBL/GenBank/DDBJ whole genome shotgun (WGS) entry which is preliminary data.</text>
</comment>
<proteinExistence type="predicted"/>
<dbReference type="SUPFAM" id="SSF57756">
    <property type="entry name" value="Retrovirus zinc finger-like domains"/>
    <property type="match status" value="1"/>
</dbReference>
<dbReference type="InterPro" id="IPR036875">
    <property type="entry name" value="Znf_CCHC_sf"/>
</dbReference>
<dbReference type="AlphaFoldDB" id="A0AAD5JJA7"/>
<dbReference type="CDD" id="cd00303">
    <property type="entry name" value="retropepsin_like"/>
    <property type="match status" value="1"/>
</dbReference>
<dbReference type="PANTHER" id="PTHR35046">
    <property type="entry name" value="ZINC KNUCKLE (CCHC-TYPE) FAMILY PROTEIN"/>
    <property type="match status" value="1"/>
</dbReference>
<evidence type="ECO:0000313" key="5">
    <source>
        <dbReference type="Proteomes" id="UP001064489"/>
    </source>
</evidence>
<sequence length="543" mass="62076">MQTDFTNFQHDVQAFMAENRTTQRNLQDSVETLVRPHPLRVNLPRRATGNETPTGVYDGTARLEAGSDYDGERPPILRVRVGDNNRCRGPPQYEYDADEKVMRSIKIDAPTFDDEMNPKAYLDWEATMDKFFAWHNMSEERKVRFAKIKLIRQANMFWDNLEQELEDNGRAPIVHWVEMKASLKQKYVPFSYHQRQLDEWHQLRQANMIVNEYIAKFEGYLQRCNAKEGRIVTLSRFRSGLRAEIRRELLPHNIGSLGRAYQLAQEMEYYLKSTPPKRLDVHQPTEIVEWRQNTNNNRVGQPLRQSLTEFPRAEDKGKSILDELRGSGGIKCYKCKGMGHFAAQCPTKEPVRTLIVDTEKPVVEGTTEFGEDIYDPDFVIEPEDYEDNMGINDGTRLTVVRCQLAQPRTSKDWRRSSIFHTFTKCGNEVCKVLVDSGSCINVVSAQTVNKLGLKLVNHPEPYRVSWIDTSSIPVTQQCQFKSFKAQKELSNVLYLFPSSSLSSSASSSFDSSSSSSSSSGEDAEELEFSSASRNAAKSSLLDE</sequence>
<keyword evidence="1" id="KW-0863">Zinc-finger</keyword>
<dbReference type="InterPro" id="IPR005162">
    <property type="entry name" value="Retrotrans_gag_dom"/>
</dbReference>
<reference evidence="4" key="1">
    <citation type="journal article" date="2022" name="Plant J.">
        <title>Strategies of tolerance reflected in two North American maple genomes.</title>
        <authorList>
            <person name="McEvoy S.L."/>
            <person name="Sezen U.U."/>
            <person name="Trouern-Trend A."/>
            <person name="McMahon S.M."/>
            <person name="Schaberg P.G."/>
            <person name="Yang J."/>
            <person name="Wegrzyn J.L."/>
            <person name="Swenson N.G."/>
        </authorList>
    </citation>
    <scope>NUCLEOTIDE SEQUENCE</scope>
    <source>
        <strain evidence="4">91603</strain>
    </source>
</reference>
<feature type="region of interest" description="Disordered" evidence="2">
    <location>
        <begin position="44"/>
        <end position="69"/>
    </location>
</feature>
<evidence type="ECO:0000313" key="4">
    <source>
        <dbReference type="EMBL" id="KAI9192094.1"/>
    </source>
</evidence>
<reference evidence="4" key="2">
    <citation type="submission" date="2023-02" db="EMBL/GenBank/DDBJ databases">
        <authorList>
            <person name="Swenson N.G."/>
            <person name="Wegrzyn J.L."/>
            <person name="Mcevoy S.L."/>
        </authorList>
    </citation>
    <scope>NUCLEOTIDE SEQUENCE</scope>
    <source>
        <strain evidence="4">91603</strain>
        <tissue evidence="4">Leaf</tissue>
    </source>
</reference>
<evidence type="ECO:0000259" key="3">
    <source>
        <dbReference type="PROSITE" id="PS50158"/>
    </source>
</evidence>
<dbReference type="Pfam" id="PF00098">
    <property type="entry name" value="zf-CCHC"/>
    <property type="match status" value="1"/>
</dbReference>
<evidence type="ECO:0000256" key="1">
    <source>
        <dbReference type="PROSITE-ProRule" id="PRU00047"/>
    </source>
</evidence>
<dbReference type="GO" id="GO:0003676">
    <property type="term" value="F:nucleic acid binding"/>
    <property type="evidence" value="ECO:0007669"/>
    <property type="project" value="InterPro"/>
</dbReference>
<accession>A0AAD5JJA7</accession>
<keyword evidence="1" id="KW-0479">Metal-binding</keyword>
<keyword evidence="5" id="KW-1185">Reference proteome</keyword>
<protein>
    <recommendedName>
        <fullName evidence="3">CCHC-type domain-containing protein</fullName>
    </recommendedName>
</protein>
<dbReference type="EMBL" id="JAJSOW010000004">
    <property type="protein sequence ID" value="KAI9192094.1"/>
    <property type="molecule type" value="Genomic_DNA"/>
</dbReference>
<organism evidence="4 5">
    <name type="scientific">Acer negundo</name>
    <name type="common">Box elder</name>
    <dbReference type="NCBI Taxonomy" id="4023"/>
    <lineage>
        <taxon>Eukaryota</taxon>
        <taxon>Viridiplantae</taxon>
        <taxon>Streptophyta</taxon>
        <taxon>Embryophyta</taxon>
        <taxon>Tracheophyta</taxon>
        <taxon>Spermatophyta</taxon>
        <taxon>Magnoliopsida</taxon>
        <taxon>eudicotyledons</taxon>
        <taxon>Gunneridae</taxon>
        <taxon>Pentapetalae</taxon>
        <taxon>rosids</taxon>
        <taxon>malvids</taxon>
        <taxon>Sapindales</taxon>
        <taxon>Sapindaceae</taxon>
        <taxon>Hippocastanoideae</taxon>
        <taxon>Acereae</taxon>
        <taxon>Acer</taxon>
    </lineage>
</organism>
<feature type="domain" description="CCHC-type" evidence="3">
    <location>
        <begin position="331"/>
        <end position="346"/>
    </location>
</feature>
<dbReference type="Gene3D" id="4.10.60.10">
    <property type="entry name" value="Zinc finger, CCHC-type"/>
    <property type="match status" value="1"/>
</dbReference>
<dbReference type="PANTHER" id="PTHR35046:SF9">
    <property type="entry name" value="RNA-DIRECTED DNA POLYMERASE"/>
    <property type="match status" value="1"/>
</dbReference>
<keyword evidence="1" id="KW-0862">Zinc</keyword>
<dbReference type="InterPro" id="IPR001878">
    <property type="entry name" value="Znf_CCHC"/>
</dbReference>